<dbReference type="GO" id="GO:2001069">
    <property type="term" value="F:glycogen binding"/>
    <property type="evidence" value="ECO:0007669"/>
    <property type="project" value="TreeGrafter"/>
</dbReference>
<gene>
    <name evidence="2" type="ORF">GPUH_LOCUS5696</name>
</gene>
<proteinExistence type="predicted"/>
<dbReference type="OrthoDB" id="1881at2759"/>
<reference evidence="2 3" key="2">
    <citation type="submission" date="2018-11" db="EMBL/GenBank/DDBJ databases">
        <authorList>
            <consortium name="Pathogen Informatics"/>
        </authorList>
    </citation>
    <scope>NUCLEOTIDE SEQUENCE [LARGE SCALE GENOMIC DNA]</scope>
</reference>
<protein>
    <submittedName>
        <fullName evidence="4">CBM21 domain-containing protein</fullName>
    </submittedName>
</protein>
<dbReference type="PANTHER" id="PTHR12307">
    <property type="entry name" value="PROTEIN PHOSPHATASE 1 REGULATORY SUBUNIT"/>
    <property type="match status" value="1"/>
</dbReference>
<feature type="domain" description="CBM21" evidence="1">
    <location>
        <begin position="98"/>
        <end position="169"/>
    </location>
</feature>
<dbReference type="GO" id="GO:0008157">
    <property type="term" value="F:protein phosphatase 1 binding"/>
    <property type="evidence" value="ECO:0007669"/>
    <property type="project" value="TreeGrafter"/>
</dbReference>
<keyword evidence="3" id="KW-1185">Reference proteome</keyword>
<reference evidence="4" key="1">
    <citation type="submission" date="2016-06" db="UniProtKB">
        <authorList>
            <consortium name="WormBaseParasite"/>
        </authorList>
    </citation>
    <scope>IDENTIFICATION</scope>
</reference>
<evidence type="ECO:0000313" key="3">
    <source>
        <dbReference type="Proteomes" id="UP000271098"/>
    </source>
</evidence>
<dbReference type="WBParaSite" id="GPUH_0000570401-mRNA-1">
    <property type="protein sequence ID" value="GPUH_0000570401-mRNA-1"/>
    <property type="gene ID" value="GPUH_0000570401"/>
</dbReference>
<dbReference type="AlphaFoldDB" id="A0A183DAF5"/>
<dbReference type="EMBL" id="UYRT01012411">
    <property type="protein sequence ID" value="VDK51803.1"/>
    <property type="molecule type" value="Genomic_DNA"/>
</dbReference>
<name>A0A183DAF5_9BILA</name>
<dbReference type="PANTHER" id="PTHR12307:SF53">
    <property type="entry name" value="PROTEIN PHOSPHATASE 1 REGULATORY SUBUNIT"/>
    <property type="match status" value="1"/>
</dbReference>
<dbReference type="Pfam" id="PF03370">
    <property type="entry name" value="CBM_21"/>
    <property type="match status" value="1"/>
</dbReference>
<dbReference type="GO" id="GO:0000164">
    <property type="term" value="C:protein phosphatase type 1 complex"/>
    <property type="evidence" value="ECO:0007669"/>
    <property type="project" value="TreeGrafter"/>
</dbReference>
<evidence type="ECO:0000313" key="2">
    <source>
        <dbReference type="EMBL" id="VDK51803.1"/>
    </source>
</evidence>
<dbReference type="Gene3D" id="2.60.40.2440">
    <property type="entry name" value="Carbohydrate binding type-21 domain"/>
    <property type="match status" value="1"/>
</dbReference>
<dbReference type="InterPro" id="IPR050782">
    <property type="entry name" value="PP1_regulatory_subunit_3"/>
</dbReference>
<organism evidence="4">
    <name type="scientific">Gongylonema pulchrum</name>
    <dbReference type="NCBI Taxonomy" id="637853"/>
    <lineage>
        <taxon>Eukaryota</taxon>
        <taxon>Metazoa</taxon>
        <taxon>Ecdysozoa</taxon>
        <taxon>Nematoda</taxon>
        <taxon>Chromadorea</taxon>
        <taxon>Rhabditida</taxon>
        <taxon>Spirurina</taxon>
        <taxon>Spiruromorpha</taxon>
        <taxon>Spiruroidea</taxon>
        <taxon>Gongylonematidae</taxon>
        <taxon>Gongylonema</taxon>
    </lineage>
</organism>
<dbReference type="InterPro" id="IPR005036">
    <property type="entry name" value="CBM21_dom"/>
</dbReference>
<evidence type="ECO:0000259" key="1">
    <source>
        <dbReference type="Pfam" id="PF03370"/>
    </source>
</evidence>
<sequence length="178" mass="19994">FRVFRSRSKSLRSALRKSATLSSSKSEKSVRFADSLGLDLVRKNYYEEEHDVSSGLQSLHPLSVSEWRETRFAHAVGLSMASFPNRSDEEIRQLTRIQSVCLQCVTVVDTNITGMVNVLNIACEKQICKLVYIRYTTDNWATNTEIAARYVNAAGDDGAFDTFTFFVALPIDLPVSLN</sequence>
<dbReference type="Proteomes" id="UP000271098">
    <property type="component" value="Unassembled WGS sequence"/>
</dbReference>
<dbReference type="GO" id="GO:0005979">
    <property type="term" value="P:regulation of glycogen biosynthetic process"/>
    <property type="evidence" value="ECO:0007669"/>
    <property type="project" value="TreeGrafter"/>
</dbReference>
<evidence type="ECO:0000313" key="4">
    <source>
        <dbReference type="WBParaSite" id="GPUH_0000570401-mRNA-1"/>
    </source>
</evidence>
<dbReference type="InterPro" id="IPR038175">
    <property type="entry name" value="CBM21_dom_sf"/>
</dbReference>
<accession>A0A183DAF5</accession>